<dbReference type="GO" id="GO:0006357">
    <property type="term" value="P:regulation of transcription by RNA polymerase II"/>
    <property type="evidence" value="ECO:0007669"/>
    <property type="project" value="InterPro"/>
</dbReference>
<keyword evidence="5 10" id="KW-0805">Transcription regulation</keyword>
<dbReference type="SUPFAM" id="SSF140718">
    <property type="entry name" value="Mediator hinge subcomplex-like"/>
    <property type="match status" value="1"/>
</dbReference>
<keyword evidence="13" id="KW-1185">Reference proteome</keyword>
<comment type="subcellular location">
    <subcellularLocation>
        <location evidence="1 10">Nucleus</location>
    </subcellularLocation>
</comment>
<evidence type="ECO:0000256" key="11">
    <source>
        <dbReference type="SAM" id="MobiDB-lite"/>
    </source>
</evidence>
<evidence type="ECO:0000256" key="1">
    <source>
        <dbReference type="ARBA" id="ARBA00004123"/>
    </source>
</evidence>
<dbReference type="InterPro" id="IPR037212">
    <property type="entry name" value="Med7/Med21-like"/>
</dbReference>
<dbReference type="GO" id="GO:0003712">
    <property type="term" value="F:transcription coregulator activity"/>
    <property type="evidence" value="ECO:0007669"/>
    <property type="project" value="InterPro"/>
</dbReference>
<dbReference type="PANTHER" id="PTHR21428:SF11">
    <property type="entry name" value="MEDIATOR OF RNA POLYMERASE II TRANSCRIPTION SUBUNIT 7"/>
    <property type="match status" value="1"/>
</dbReference>
<keyword evidence="7 10" id="KW-0804">Transcription</keyword>
<feature type="region of interest" description="Disordered" evidence="11">
    <location>
        <begin position="1"/>
        <end position="21"/>
    </location>
</feature>
<dbReference type="Gene3D" id="6.10.140.1520">
    <property type="match status" value="1"/>
</dbReference>
<evidence type="ECO:0000256" key="2">
    <source>
        <dbReference type="ARBA" id="ARBA00009994"/>
    </source>
</evidence>
<evidence type="ECO:0000256" key="8">
    <source>
        <dbReference type="ARBA" id="ARBA00023242"/>
    </source>
</evidence>
<dbReference type="GO" id="GO:0016592">
    <property type="term" value="C:mediator complex"/>
    <property type="evidence" value="ECO:0007669"/>
    <property type="project" value="InterPro"/>
</dbReference>
<evidence type="ECO:0000256" key="4">
    <source>
        <dbReference type="ARBA" id="ARBA00020631"/>
    </source>
</evidence>
<evidence type="ECO:0000256" key="9">
    <source>
        <dbReference type="ARBA" id="ARBA00025687"/>
    </source>
</evidence>
<dbReference type="Proteomes" id="UP000813461">
    <property type="component" value="Unassembled WGS sequence"/>
</dbReference>
<comment type="subunit">
    <text evidence="3 10">Component of the Mediator complex.</text>
</comment>
<dbReference type="OrthoDB" id="10253553at2759"/>
<comment type="similarity">
    <text evidence="2 10">Belongs to the Mediator complex subunit 7 family.</text>
</comment>
<sequence>MADQQLQQQQEEDEDLKLPFFPPPPPFYQHFTIENKERLKEIENEAVIDTLTEDDNAAKLSAEQILALPTELRYLIPPAPPADDGEFKVFGTVTSARGSDAFEKTMEWISRTLAVDYTLEGWKYEQLYPSTSASSSASASIDRQRYLFRFLRSILIAYIELLGIVAINPTSEQKNQKLKDILTMVTNMHALINEYRPHQARETLILEMERQVERKKREIEGVRKMKERVGEVLEGFGREIPAEKVAEDGEVVIGEEERRREAQRGMWQALDEVLGQ</sequence>
<dbReference type="Gene3D" id="6.10.140.200">
    <property type="match status" value="1"/>
</dbReference>
<dbReference type="EMBL" id="JAGMVJ010000021">
    <property type="protein sequence ID" value="KAH7074141.1"/>
    <property type="molecule type" value="Genomic_DNA"/>
</dbReference>
<proteinExistence type="inferred from homology"/>
<keyword evidence="6 10" id="KW-0010">Activator</keyword>
<comment type="function">
    <text evidence="9">Component of the Mediator complex, a coactivator involved in the regulated transcription of nearly all RNA polymerase II-dependent genes. Mediator functions as a bridge to convey information from gene-specific regulatory proteins to the basal RNA polymerase II transcription machinery. Mediator is recruited to promoters by direct interactions with regulatory proteins and serves as a scaffold for the assembly of a functional preinitiation complex with RNA polymerase II and the general transcription factors.</text>
</comment>
<comment type="caution">
    <text evidence="12">The sequence shown here is derived from an EMBL/GenBank/DDBJ whole genome shotgun (WGS) entry which is preliminary data.</text>
</comment>
<dbReference type="GO" id="GO:0070847">
    <property type="term" value="C:core mediator complex"/>
    <property type="evidence" value="ECO:0007669"/>
    <property type="project" value="TreeGrafter"/>
</dbReference>
<accession>A0A8K0VT31</accession>
<evidence type="ECO:0000256" key="10">
    <source>
        <dbReference type="RuleBase" id="RU364060"/>
    </source>
</evidence>
<dbReference type="AlphaFoldDB" id="A0A8K0VT31"/>
<reference evidence="12" key="1">
    <citation type="journal article" date="2021" name="Nat. Commun.">
        <title>Genetic determinants of endophytism in the Arabidopsis root mycobiome.</title>
        <authorList>
            <person name="Mesny F."/>
            <person name="Miyauchi S."/>
            <person name="Thiergart T."/>
            <person name="Pickel B."/>
            <person name="Atanasova L."/>
            <person name="Karlsson M."/>
            <person name="Huettel B."/>
            <person name="Barry K.W."/>
            <person name="Haridas S."/>
            <person name="Chen C."/>
            <person name="Bauer D."/>
            <person name="Andreopoulos W."/>
            <person name="Pangilinan J."/>
            <person name="LaButti K."/>
            <person name="Riley R."/>
            <person name="Lipzen A."/>
            <person name="Clum A."/>
            <person name="Drula E."/>
            <person name="Henrissat B."/>
            <person name="Kohler A."/>
            <person name="Grigoriev I.V."/>
            <person name="Martin F.M."/>
            <person name="Hacquard S."/>
        </authorList>
    </citation>
    <scope>NUCLEOTIDE SEQUENCE</scope>
    <source>
        <strain evidence="12">MPI-SDFR-AT-0120</strain>
    </source>
</reference>
<dbReference type="Pfam" id="PF05983">
    <property type="entry name" value="Med7"/>
    <property type="match status" value="1"/>
</dbReference>
<dbReference type="InterPro" id="IPR009244">
    <property type="entry name" value="Mediatior_Med7"/>
</dbReference>
<organism evidence="12 13">
    <name type="scientific">Paraphoma chrysanthemicola</name>
    <dbReference type="NCBI Taxonomy" id="798071"/>
    <lineage>
        <taxon>Eukaryota</taxon>
        <taxon>Fungi</taxon>
        <taxon>Dikarya</taxon>
        <taxon>Ascomycota</taxon>
        <taxon>Pezizomycotina</taxon>
        <taxon>Dothideomycetes</taxon>
        <taxon>Pleosporomycetidae</taxon>
        <taxon>Pleosporales</taxon>
        <taxon>Pleosporineae</taxon>
        <taxon>Phaeosphaeriaceae</taxon>
        <taxon>Paraphoma</taxon>
    </lineage>
</organism>
<evidence type="ECO:0000313" key="12">
    <source>
        <dbReference type="EMBL" id="KAH7074141.1"/>
    </source>
</evidence>
<evidence type="ECO:0000256" key="6">
    <source>
        <dbReference type="ARBA" id="ARBA00023159"/>
    </source>
</evidence>
<evidence type="ECO:0000313" key="13">
    <source>
        <dbReference type="Proteomes" id="UP000813461"/>
    </source>
</evidence>
<dbReference type="InterPro" id="IPR044888">
    <property type="entry name" value="Mediatior_Med7_sf"/>
</dbReference>
<name>A0A8K0VT31_9PLEO</name>
<protein>
    <recommendedName>
        <fullName evidence="4 10">Mediator of RNA polymerase II transcription subunit 7</fullName>
    </recommendedName>
</protein>
<evidence type="ECO:0000256" key="7">
    <source>
        <dbReference type="ARBA" id="ARBA00023163"/>
    </source>
</evidence>
<keyword evidence="8 10" id="KW-0539">Nucleus</keyword>
<evidence type="ECO:0000256" key="5">
    <source>
        <dbReference type="ARBA" id="ARBA00023015"/>
    </source>
</evidence>
<evidence type="ECO:0000256" key="3">
    <source>
        <dbReference type="ARBA" id="ARBA00011837"/>
    </source>
</evidence>
<gene>
    <name evidence="12" type="ORF">FB567DRAFT_190610</name>
</gene>
<dbReference type="PANTHER" id="PTHR21428">
    <property type="entry name" value="MEDIATOR OF RNA POLYMERASE II TRANSCRIPTION SUBUNIT 7"/>
    <property type="match status" value="1"/>
</dbReference>